<evidence type="ECO:0000313" key="1">
    <source>
        <dbReference type="EMBL" id="OEU16802.1"/>
    </source>
</evidence>
<dbReference type="Gene3D" id="3.50.50.60">
    <property type="entry name" value="FAD/NAD(P)-binding domain"/>
    <property type="match status" value="1"/>
</dbReference>
<proteinExistence type="predicted"/>
<reference evidence="1 2" key="1">
    <citation type="submission" date="2016-09" db="EMBL/GenBank/DDBJ databases">
        <title>Extensive genetic diversity and differential bi-allelic expression allows diatom success in the polar Southern Ocean.</title>
        <authorList>
            <consortium name="DOE Joint Genome Institute"/>
            <person name="Mock T."/>
            <person name="Otillar R.P."/>
            <person name="Strauss J."/>
            <person name="Dupont C."/>
            <person name="Frickenhaus S."/>
            <person name="Maumus F."/>
            <person name="Mcmullan M."/>
            <person name="Sanges R."/>
            <person name="Schmutz J."/>
            <person name="Toseland A."/>
            <person name="Valas R."/>
            <person name="Veluchamy A."/>
            <person name="Ward B.J."/>
            <person name="Allen A."/>
            <person name="Barry K."/>
            <person name="Falciatore A."/>
            <person name="Ferrante M."/>
            <person name="Fortunato A.E."/>
            <person name="Gloeckner G."/>
            <person name="Gruber A."/>
            <person name="Hipkin R."/>
            <person name="Janech M."/>
            <person name="Kroth P."/>
            <person name="Leese F."/>
            <person name="Lindquist E."/>
            <person name="Lyon B.R."/>
            <person name="Martin J."/>
            <person name="Mayer C."/>
            <person name="Parker M."/>
            <person name="Quesneville H."/>
            <person name="Raymond J."/>
            <person name="Uhlig C."/>
            <person name="Valentin K.U."/>
            <person name="Worden A.Z."/>
            <person name="Armbrust E.V."/>
            <person name="Bowler C."/>
            <person name="Green B."/>
            <person name="Moulton V."/>
            <person name="Van Oosterhout C."/>
            <person name="Grigoriev I."/>
        </authorList>
    </citation>
    <scope>NUCLEOTIDE SEQUENCE [LARGE SCALE GENOMIC DNA]</scope>
    <source>
        <strain evidence="1 2">CCMP1102</strain>
    </source>
</reference>
<gene>
    <name evidence="1" type="ORF">FRACYDRAFT_239394</name>
</gene>
<dbReference type="SUPFAM" id="SSF51905">
    <property type="entry name" value="FAD/NAD(P)-binding domain"/>
    <property type="match status" value="1"/>
</dbReference>
<protein>
    <recommendedName>
        <fullName evidence="3">FAD/NAD(P)-binding domain-containing protein</fullName>
    </recommendedName>
</protein>
<dbReference type="Proteomes" id="UP000095751">
    <property type="component" value="Unassembled WGS sequence"/>
</dbReference>
<dbReference type="InParanoid" id="A0A1E7FF43"/>
<dbReference type="EMBL" id="KV784358">
    <property type="protein sequence ID" value="OEU16802.1"/>
    <property type="molecule type" value="Genomic_DNA"/>
</dbReference>
<dbReference type="AlphaFoldDB" id="A0A1E7FF43"/>
<accession>A0A1E7FF43</accession>
<evidence type="ECO:0008006" key="3">
    <source>
        <dbReference type="Google" id="ProtNLM"/>
    </source>
</evidence>
<organism evidence="1 2">
    <name type="scientific">Fragilariopsis cylindrus CCMP1102</name>
    <dbReference type="NCBI Taxonomy" id="635003"/>
    <lineage>
        <taxon>Eukaryota</taxon>
        <taxon>Sar</taxon>
        <taxon>Stramenopiles</taxon>
        <taxon>Ochrophyta</taxon>
        <taxon>Bacillariophyta</taxon>
        <taxon>Bacillariophyceae</taxon>
        <taxon>Bacillariophycidae</taxon>
        <taxon>Bacillariales</taxon>
        <taxon>Bacillariaceae</taxon>
        <taxon>Fragilariopsis</taxon>
    </lineage>
</organism>
<name>A0A1E7FF43_9STRA</name>
<evidence type="ECO:0000313" key="2">
    <source>
        <dbReference type="Proteomes" id="UP000095751"/>
    </source>
</evidence>
<dbReference type="KEGG" id="fcy:FRACYDRAFT_239394"/>
<sequence length="489" mass="54627">MTDECDYLIIGGGASGWSFTDTLLGTSKQPLRVIMVDQHITPGGQWNDSYKFVRLHQPSSMYGIESMKLEVENSSDHRATRIEILQYYAEVQKEFETKHDFEFVGDTTLDLAQLTENAAGKENGNNDYVIKNNTTGDSRTINVRKRIVDARNLEPDLPISTPPKFKFPADTIAVAPVNDIVTSDNKLKQKHFVVVGGGKTGMDAVSHLLTDNNVSPENLLWVVPNDAWITAREKIGNCIDLLYTCSKLQASDYADEKEIGSDFLQRGFHQWEKQGHIYRIDPSVVPTKFKDATLSLDELKILQGAVPQKVQKGRVSEITDKGEMIFQDGTTTKLPFPVEDTLFIHCSAGAFNFTKSNNSPPPIFDKNTIIIQDMYGTPGYCFVGSILARLETMADLSDDERNAMALAPKPSPPTSPLGASGGDTVATVGRDHVFVQRARNLHKWLQIPELRDWMFQNRLFHLSDSDPKTVSDKLDYTFKVLQDNGVVFD</sequence>
<dbReference type="InterPro" id="IPR036188">
    <property type="entry name" value="FAD/NAD-bd_sf"/>
</dbReference>
<keyword evidence="2" id="KW-1185">Reference proteome</keyword>
<dbReference type="OrthoDB" id="4114509at2759"/>